<feature type="transmembrane region" description="Helical" evidence="7">
    <location>
        <begin position="197"/>
        <end position="214"/>
    </location>
</feature>
<feature type="transmembrane region" description="Helical" evidence="7">
    <location>
        <begin position="68"/>
        <end position="88"/>
    </location>
</feature>
<evidence type="ECO:0000313" key="9">
    <source>
        <dbReference type="EMBL" id="MDA0164398.1"/>
    </source>
</evidence>
<dbReference type="Gene3D" id="1.20.1540.10">
    <property type="entry name" value="Rhomboid-like"/>
    <property type="match status" value="1"/>
</dbReference>
<comment type="similarity">
    <text evidence="2">Belongs to the peptidase S54 family.</text>
</comment>
<gene>
    <name evidence="9" type="ORF">OM076_29275</name>
</gene>
<feature type="transmembrane region" description="Helical" evidence="7">
    <location>
        <begin position="156"/>
        <end position="177"/>
    </location>
</feature>
<keyword evidence="9" id="KW-0645">Protease</keyword>
<dbReference type="InterPro" id="IPR035952">
    <property type="entry name" value="Rhomboid-like_sf"/>
</dbReference>
<dbReference type="GO" id="GO:0006508">
    <property type="term" value="P:proteolysis"/>
    <property type="evidence" value="ECO:0007669"/>
    <property type="project" value="UniProtKB-KW"/>
</dbReference>
<evidence type="ECO:0000256" key="3">
    <source>
        <dbReference type="ARBA" id="ARBA00022692"/>
    </source>
</evidence>
<evidence type="ECO:0000259" key="8">
    <source>
        <dbReference type="Pfam" id="PF01694"/>
    </source>
</evidence>
<dbReference type="GO" id="GO:0004252">
    <property type="term" value="F:serine-type endopeptidase activity"/>
    <property type="evidence" value="ECO:0007669"/>
    <property type="project" value="InterPro"/>
</dbReference>
<evidence type="ECO:0000256" key="4">
    <source>
        <dbReference type="ARBA" id="ARBA00022801"/>
    </source>
</evidence>
<keyword evidence="6 7" id="KW-0472">Membrane</keyword>
<name>A0A9X3S8L9_9ACTN</name>
<comment type="caution">
    <text evidence="9">The sequence shown here is derived from an EMBL/GenBank/DDBJ whole genome shotgun (WGS) entry which is preliminary data.</text>
</comment>
<organism evidence="9 10">
    <name type="scientific">Solirubrobacter ginsenosidimutans</name>
    <dbReference type="NCBI Taxonomy" id="490573"/>
    <lineage>
        <taxon>Bacteria</taxon>
        <taxon>Bacillati</taxon>
        <taxon>Actinomycetota</taxon>
        <taxon>Thermoleophilia</taxon>
        <taxon>Solirubrobacterales</taxon>
        <taxon>Solirubrobacteraceae</taxon>
        <taxon>Solirubrobacter</taxon>
    </lineage>
</organism>
<accession>A0A9X3S8L9</accession>
<feature type="domain" description="Peptidase S54 rhomboid" evidence="8">
    <location>
        <begin position="63"/>
        <end position="215"/>
    </location>
</feature>
<evidence type="ECO:0000256" key="2">
    <source>
        <dbReference type="ARBA" id="ARBA00009045"/>
    </source>
</evidence>
<sequence>MIPLSDGIPARRFPVVNVALIAANFLVWIFYELPDLNGSVAHSSFYPCALDGSCHAPLAWGVSWFTAMFMHGSWDHILGNMLFLAIFGKNVEDAFGHLRYLALYFAGGLAAALTQGLITLVAGTAADAHVPMLGASGAIAAVLGAYYVLYPRSRVLTLVFVFPIRIPAWVFLGAWFLFQLVEANFGLIDPGAGGTAFFAHVGGFLFGVLAARLLSIQPNPSLREVPT</sequence>
<dbReference type="Proteomes" id="UP001149140">
    <property type="component" value="Unassembled WGS sequence"/>
</dbReference>
<dbReference type="Pfam" id="PF01694">
    <property type="entry name" value="Rhomboid"/>
    <property type="match status" value="1"/>
</dbReference>
<evidence type="ECO:0000313" key="10">
    <source>
        <dbReference type="Proteomes" id="UP001149140"/>
    </source>
</evidence>
<dbReference type="InterPro" id="IPR022764">
    <property type="entry name" value="Peptidase_S54_rhomboid_dom"/>
</dbReference>
<keyword evidence="10" id="KW-1185">Reference proteome</keyword>
<keyword evidence="3 7" id="KW-0812">Transmembrane</keyword>
<evidence type="ECO:0000256" key="6">
    <source>
        <dbReference type="ARBA" id="ARBA00023136"/>
    </source>
</evidence>
<dbReference type="InterPro" id="IPR050925">
    <property type="entry name" value="Rhomboid_protease_S54"/>
</dbReference>
<dbReference type="SUPFAM" id="SSF144091">
    <property type="entry name" value="Rhomboid-like"/>
    <property type="match status" value="1"/>
</dbReference>
<feature type="transmembrane region" description="Helical" evidence="7">
    <location>
        <begin position="128"/>
        <end position="149"/>
    </location>
</feature>
<dbReference type="RefSeq" id="WP_270043653.1">
    <property type="nucleotide sequence ID" value="NZ_JAPDOD010000033.1"/>
</dbReference>
<protein>
    <submittedName>
        <fullName evidence="9">Rhomboid family intramembrane serine protease</fullName>
    </submittedName>
</protein>
<evidence type="ECO:0000256" key="7">
    <source>
        <dbReference type="SAM" id="Phobius"/>
    </source>
</evidence>
<dbReference type="GO" id="GO:0016020">
    <property type="term" value="C:membrane"/>
    <property type="evidence" value="ECO:0007669"/>
    <property type="project" value="UniProtKB-SubCell"/>
</dbReference>
<keyword evidence="4" id="KW-0378">Hydrolase</keyword>
<dbReference type="AlphaFoldDB" id="A0A9X3S8L9"/>
<comment type="subcellular location">
    <subcellularLocation>
        <location evidence="1">Membrane</location>
        <topology evidence="1">Multi-pass membrane protein</topology>
    </subcellularLocation>
</comment>
<feature type="transmembrane region" description="Helical" evidence="7">
    <location>
        <begin position="12"/>
        <end position="31"/>
    </location>
</feature>
<feature type="transmembrane region" description="Helical" evidence="7">
    <location>
        <begin position="100"/>
        <end position="122"/>
    </location>
</feature>
<evidence type="ECO:0000256" key="1">
    <source>
        <dbReference type="ARBA" id="ARBA00004141"/>
    </source>
</evidence>
<dbReference type="PANTHER" id="PTHR43731:SF14">
    <property type="entry name" value="PRESENILIN-ASSOCIATED RHOMBOID-LIKE PROTEIN, MITOCHONDRIAL"/>
    <property type="match status" value="1"/>
</dbReference>
<proteinExistence type="inferred from homology"/>
<keyword evidence="5 7" id="KW-1133">Transmembrane helix</keyword>
<reference evidence="9" key="1">
    <citation type="submission" date="2022-10" db="EMBL/GenBank/DDBJ databases">
        <title>The WGS of Solirubrobacter ginsenosidimutans DSM 21036.</title>
        <authorList>
            <person name="Jiang Z."/>
        </authorList>
    </citation>
    <scope>NUCLEOTIDE SEQUENCE</scope>
    <source>
        <strain evidence="9">DSM 21036</strain>
    </source>
</reference>
<dbReference type="EMBL" id="JAPDOD010000033">
    <property type="protein sequence ID" value="MDA0164398.1"/>
    <property type="molecule type" value="Genomic_DNA"/>
</dbReference>
<dbReference type="PANTHER" id="PTHR43731">
    <property type="entry name" value="RHOMBOID PROTEASE"/>
    <property type="match status" value="1"/>
</dbReference>
<evidence type="ECO:0000256" key="5">
    <source>
        <dbReference type="ARBA" id="ARBA00022989"/>
    </source>
</evidence>